<dbReference type="eggNOG" id="COG0515">
    <property type="taxonomic scope" value="Bacteria"/>
</dbReference>
<dbReference type="InterPro" id="IPR011009">
    <property type="entry name" value="Kinase-like_dom_sf"/>
</dbReference>
<dbReference type="Pfam" id="PF00069">
    <property type="entry name" value="Pkinase"/>
    <property type="match status" value="1"/>
</dbReference>
<dbReference type="PROSITE" id="PS00108">
    <property type="entry name" value="PROTEIN_KINASE_ST"/>
    <property type="match status" value="1"/>
</dbReference>
<feature type="domain" description="Protein kinase" evidence="8">
    <location>
        <begin position="262"/>
        <end position="529"/>
    </location>
</feature>
<dbReference type="GO" id="GO:0004674">
    <property type="term" value="F:protein serine/threonine kinase activity"/>
    <property type="evidence" value="ECO:0007669"/>
    <property type="project" value="TreeGrafter"/>
</dbReference>
<evidence type="ECO:0000256" key="1">
    <source>
        <dbReference type="ARBA" id="ARBA00022679"/>
    </source>
</evidence>
<keyword evidence="10" id="KW-1185">Reference proteome</keyword>
<feature type="compositionally biased region" description="Low complexity" evidence="6">
    <location>
        <begin position="1"/>
        <end position="12"/>
    </location>
</feature>
<keyword evidence="7" id="KW-0812">Transmembrane</keyword>
<dbReference type="AlphaFoldDB" id="A0A017THY9"/>
<keyword evidence="4 5" id="KW-0067">ATP-binding</keyword>
<feature type="compositionally biased region" description="Low complexity" evidence="6">
    <location>
        <begin position="632"/>
        <end position="647"/>
    </location>
</feature>
<sequence>MALRPGAAEEPIVPAPPRAPEPSLLDIDIDIEEPTEEPVDIDALFGSDDPPAAPLRSAAAPPLNALSAPPLPKGPPTPSPSVLPRPVLTVGSPPKPPPTSASPPRAAERPSKSSAPPAGAVERPSKPSTPFAHAVERPSRPSAPLASALERPSQPSAPLAGVLAGVVERPSKPSQPLAGAMADAPALPVHRAERPSRPSAPLVQAAQIAALDPAEAPERFSQPPAPTSVPPLGNAVVERLSNPAPAPAVEEPGPGSIISGRYRLEQVIGRGGMGAVWLARDTTLDIDVALKLIRRDRTTPEARVRLLQEARAAARIGHPSIVRVFDFGETAGGDPFIVMELLHGESLSSVLARRQRLAPALAVSTLLPLASALVAAHGKGIVHRDLKPDNILLVNNEAGALVPKLLDFGIARLLSADQERRFTLSGEVLGSPDYMSPEQAKGEDDVGEATDIWAFTVVLYEVLTGRRPFQGPNYNALILAIITQEPLPVTDLAAGDTELWGILQRGLRKRAADRWQTMRDLGAALGAWAIEHGVQEDVAGTSVASHWLAGARPRTLSVYPVGPARTSGAPAPGAVSPVSLPPLRMPMVAVETVTRPPFVPNRRRWGVVAAFAALAVIGVVAFLLVGPRTESTDSAGASTAPPASGADLAANPTSAPALPAPGTDLAAGAAALTAPGAPSATTPPGDAAPSAAALAPAAQVTSAPPPTAPPRIQTPVKRRKRTAPPAPKDIKF</sequence>
<dbReference type="PANTHER" id="PTHR43289:SF6">
    <property type="entry name" value="SERINE_THREONINE-PROTEIN KINASE NEKL-3"/>
    <property type="match status" value="1"/>
</dbReference>
<feature type="region of interest" description="Disordered" evidence="6">
    <location>
        <begin position="630"/>
        <end position="662"/>
    </location>
</feature>
<keyword evidence="7" id="KW-1133">Transmembrane helix</keyword>
<dbReference type="GO" id="GO:0005524">
    <property type="term" value="F:ATP binding"/>
    <property type="evidence" value="ECO:0007669"/>
    <property type="project" value="UniProtKB-UniRule"/>
</dbReference>
<dbReference type="EMBL" id="ASRX01000003">
    <property type="protein sequence ID" value="EYF08450.1"/>
    <property type="molecule type" value="Genomic_DNA"/>
</dbReference>
<dbReference type="PANTHER" id="PTHR43289">
    <property type="entry name" value="MITOGEN-ACTIVATED PROTEIN KINASE KINASE KINASE 20-RELATED"/>
    <property type="match status" value="1"/>
</dbReference>
<dbReference type="Proteomes" id="UP000019678">
    <property type="component" value="Unassembled WGS sequence"/>
</dbReference>
<dbReference type="SMART" id="SM00220">
    <property type="entry name" value="S_TKc"/>
    <property type="match status" value="1"/>
</dbReference>
<dbReference type="STRING" id="1192034.CAP_3979"/>
<proteinExistence type="predicted"/>
<name>A0A017THY9_9BACT</name>
<dbReference type="CDD" id="cd14014">
    <property type="entry name" value="STKc_PknB_like"/>
    <property type="match status" value="1"/>
</dbReference>
<organism evidence="9 10">
    <name type="scientific">Chondromyces apiculatus DSM 436</name>
    <dbReference type="NCBI Taxonomy" id="1192034"/>
    <lineage>
        <taxon>Bacteria</taxon>
        <taxon>Pseudomonadati</taxon>
        <taxon>Myxococcota</taxon>
        <taxon>Polyangia</taxon>
        <taxon>Polyangiales</taxon>
        <taxon>Polyangiaceae</taxon>
        <taxon>Chondromyces</taxon>
    </lineage>
</organism>
<feature type="compositionally biased region" description="Low complexity" evidence="6">
    <location>
        <begin position="54"/>
        <end position="68"/>
    </location>
</feature>
<dbReference type="InterPro" id="IPR000719">
    <property type="entry name" value="Prot_kinase_dom"/>
</dbReference>
<keyword evidence="7" id="KW-0472">Membrane</keyword>
<dbReference type="PROSITE" id="PS00107">
    <property type="entry name" value="PROTEIN_KINASE_ATP"/>
    <property type="match status" value="1"/>
</dbReference>
<dbReference type="InterPro" id="IPR008271">
    <property type="entry name" value="Ser/Thr_kinase_AS"/>
</dbReference>
<dbReference type="PROSITE" id="PS50011">
    <property type="entry name" value="PROTEIN_KINASE_DOM"/>
    <property type="match status" value="1"/>
</dbReference>
<evidence type="ECO:0000256" key="7">
    <source>
        <dbReference type="SAM" id="Phobius"/>
    </source>
</evidence>
<reference evidence="9 10" key="1">
    <citation type="submission" date="2013-05" db="EMBL/GenBank/DDBJ databases">
        <title>Genome assembly of Chondromyces apiculatus DSM 436.</title>
        <authorList>
            <person name="Sharma G."/>
            <person name="Khatri I."/>
            <person name="Kaur C."/>
            <person name="Mayilraj S."/>
            <person name="Subramanian S."/>
        </authorList>
    </citation>
    <scope>NUCLEOTIDE SEQUENCE [LARGE SCALE GENOMIC DNA]</scope>
    <source>
        <strain evidence="9 10">DSM 436</strain>
    </source>
</reference>
<dbReference type="InterPro" id="IPR017441">
    <property type="entry name" value="Protein_kinase_ATP_BS"/>
</dbReference>
<accession>A0A017THY9</accession>
<keyword evidence="3" id="KW-0418">Kinase</keyword>
<protein>
    <recommendedName>
        <fullName evidence="8">Protein kinase domain-containing protein</fullName>
    </recommendedName>
</protein>
<feature type="transmembrane region" description="Helical" evidence="7">
    <location>
        <begin position="605"/>
        <end position="625"/>
    </location>
</feature>
<feature type="region of interest" description="Disordered" evidence="6">
    <location>
        <begin position="674"/>
        <end position="732"/>
    </location>
</feature>
<evidence type="ECO:0000313" key="9">
    <source>
        <dbReference type="EMBL" id="EYF08450.1"/>
    </source>
</evidence>
<feature type="compositionally biased region" description="Pro residues" evidence="6">
    <location>
        <begin position="69"/>
        <end position="83"/>
    </location>
</feature>
<dbReference type="Gene3D" id="3.30.200.20">
    <property type="entry name" value="Phosphorylase Kinase, domain 1"/>
    <property type="match status" value="1"/>
</dbReference>
<evidence type="ECO:0000259" key="8">
    <source>
        <dbReference type="PROSITE" id="PS50011"/>
    </source>
</evidence>
<feature type="compositionally biased region" description="Low complexity" evidence="6">
    <location>
        <begin position="674"/>
        <end position="702"/>
    </location>
</feature>
<comment type="caution">
    <text evidence="9">The sequence shown here is derived from an EMBL/GenBank/DDBJ whole genome shotgun (WGS) entry which is preliminary data.</text>
</comment>
<evidence type="ECO:0000313" key="10">
    <source>
        <dbReference type="Proteomes" id="UP000019678"/>
    </source>
</evidence>
<keyword evidence="2 5" id="KW-0547">Nucleotide-binding</keyword>
<gene>
    <name evidence="9" type="ORF">CAP_3979</name>
</gene>
<evidence type="ECO:0000256" key="5">
    <source>
        <dbReference type="PROSITE-ProRule" id="PRU10141"/>
    </source>
</evidence>
<feature type="region of interest" description="Disordered" evidence="6">
    <location>
        <begin position="215"/>
        <end position="234"/>
    </location>
</feature>
<evidence type="ECO:0000256" key="2">
    <source>
        <dbReference type="ARBA" id="ARBA00022741"/>
    </source>
</evidence>
<evidence type="ECO:0000256" key="6">
    <source>
        <dbReference type="SAM" id="MobiDB-lite"/>
    </source>
</evidence>
<evidence type="ECO:0000256" key="4">
    <source>
        <dbReference type="ARBA" id="ARBA00022840"/>
    </source>
</evidence>
<feature type="region of interest" description="Disordered" evidence="6">
    <location>
        <begin position="1"/>
        <end position="182"/>
    </location>
</feature>
<dbReference type="Gene3D" id="1.10.510.10">
    <property type="entry name" value="Transferase(Phosphotransferase) domain 1"/>
    <property type="match status" value="1"/>
</dbReference>
<feature type="binding site" evidence="5">
    <location>
        <position position="291"/>
    </location>
    <ligand>
        <name>ATP</name>
        <dbReference type="ChEBI" id="CHEBI:30616"/>
    </ligand>
</feature>
<feature type="compositionally biased region" description="Acidic residues" evidence="6">
    <location>
        <begin position="27"/>
        <end position="40"/>
    </location>
</feature>
<dbReference type="SUPFAM" id="SSF56112">
    <property type="entry name" value="Protein kinase-like (PK-like)"/>
    <property type="match status" value="1"/>
</dbReference>
<keyword evidence="1" id="KW-0808">Transferase</keyword>
<evidence type="ECO:0000256" key="3">
    <source>
        <dbReference type="ARBA" id="ARBA00022777"/>
    </source>
</evidence>